<proteinExistence type="predicted"/>
<feature type="transmembrane region" description="Helical" evidence="1">
    <location>
        <begin position="118"/>
        <end position="145"/>
    </location>
</feature>
<sequence>MDHFINMRILCTICTQKIRFMAPFVHVGSIFVVINAYLAQIVLESFLNCFLMTTDFQMDVYTSHCLFCERDEFLKKHSEDSQPRTTVTSKTNEVGNTVTLQRHHEEEEVKQQAGFWGYLMLILYQTCAGASMLTDIVFWCLLLPFQSDGNFSLNLLMGAMHGLNLLFLLLDTALNNLPFPWFRVAYFVFWSCTYILFQWILHASGVSWWPYAFLELSTPWAPMWYLAIALIHLPCFGFYVLVVKVKNSIFSRVFPRAYLRSY</sequence>
<dbReference type="PANTHER" id="PTHR12242">
    <property type="entry name" value="OS02G0130600 PROTEIN-RELATED"/>
    <property type="match status" value="1"/>
</dbReference>
<dbReference type="OrthoDB" id="419711at2759"/>
<keyword evidence="3" id="KW-1185">Reference proteome</keyword>
<evidence type="ECO:0000313" key="2">
    <source>
        <dbReference type="EMBL" id="KAF9592169.1"/>
    </source>
</evidence>
<name>A0A835H395_9MAGN</name>
<feature type="transmembrane region" description="Helical" evidence="1">
    <location>
        <begin position="221"/>
        <end position="242"/>
    </location>
</feature>
<evidence type="ECO:0000313" key="3">
    <source>
        <dbReference type="Proteomes" id="UP000631114"/>
    </source>
</evidence>
<gene>
    <name evidence="2" type="ORF">IFM89_012663</name>
</gene>
<feature type="transmembrane region" description="Helical" evidence="1">
    <location>
        <begin position="20"/>
        <end position="43"/>
    </location>
</feature>
<feature type="transmembrane region" description="Helical" evidence="1">
    <location>
        <begin position="182"/>
        <end position="201"/>
    </location>
</feature>
<keyword evidence="1" id="KW-1133">Transmembrane helix</keyword>
<comment type="caution">
    <text evidence="2">The sequence shown here is derived from an EMBL/GenBank/DDBJ whole genome shotgun (WGS) entry which is preliminary data.</text>
</comment>
<dbReference type="GO" id="GO:0016020">
    <property type="term" value="C:membrane"/>
    <property type="evidence" value="ECO:0007669"/>
    <property type="project" value="TreeGrafter"/>
</dbReference>
<organism evidence="2 3">
    <name type="scientific">Coptis chinensis</name>
    <dbReference type="NCBI Taxonomy" id="261450"/>
    <lineage>
        <taxon>Eukaryota</taxon>
        <taxon>Viridiplantae</taxon>
        <taxon>Streptophyta</taxon>
        <taxon>Embryophyta</taxon>
        <taxon>Tracheophyta</taxon>
        <taxon>Spermatophyta</taxon>
        <taxon>Magnoliopsida</taxon>
        <taxon>Ranunculales</taxon>
        <taxon>Ranunculaceae</taxon>
        <taxon>Coptidoideae</taxon>
        <taxon>Coptis</taxon>
    </lineage>
</organism>
<dbReference type="Proteomes" id="UP000631114">
    <property type="component" value="Unassembled WGS sequence"/>
</dbReference>
<keyword evidence="1" id="KW-0812">Transmembrane</keyword>
<keyword evidence="1" id="KW-0472">Membrane</keyword>
<dbReference type="AlphaFoldDB" id="A0A835H395"/>
<protein>
    <submittedName>
        <fullName evidence="2">Uncharacterized protein</fullName>
    </submittedName>
</protein>
<accession>A0A835H395</accession>
<evidence type="ECO:0000256" key="1">
    <source>
        <dbReference type="SAM" id="Phobius"/>
    </source>
</evidence>
<dbReference type="PANTHER" id="PTHR12242:SF6">
    <property type="entry name" value="PROTEIN ROLLING PROTEIN"/>
    <property type="match status" value="1"/>
</dbReference>
<reference evidence="2 3" key="1">
    <citation type="submission" date="2020-10" db="EMBL/GenBank/DDBJ databases">
        <title>The Coptis chinensis genome and diversification of protoberbering-type alkaloids.</title>
        <authorList>
            <person name="Wang B."/>
            <person name="Shu S."/>
            <person name="Song C."/>
            <person name="Liu Y."/>
        </authorList>
    </citation>
    <scope>NUCLEOTIDE SEQUENCE [LARGE SCALE GENOMIC DNA]</scope>
    <source>
        <strain evidence="2">HL-2020</strain>
        <tissue evidence="2">Leaf</tissue>
    </source>
</reference>
<dbReference type="EMBL" id="JADFTS010000008">
    <property type="protein sequence ID" value="KAF9592169.1"/>
    <property type="molecule type" value="Genomic_DNA"/>
</dbReference>